<gene>
    <name evidence="5 8" type="primary">ftsA</name>
    <name evidence="8" type="ORF">EVA92_00855</name>
</gene>
<dbReference type="AlphaFoldDB" id="A0A520N1L3"/>
<dbReference type="InterPro" id="IPR050696">
    <property type="entry name" value="FtsA/MreB"/>
</dbReference>
<dbReference type="Pfam" id="PF02491">
    <property type="entry name" value="SHS2_FTSA"/>
    <property type="match status" value="1"/>
</dbReference>
<comment type="similarity">
    <text evidence="5 6">Belongs to the FtsA/MreB family.</text>
</comment>
<keyword evidence="4 5" id="KW-0131">Cell cycle</keyword>
<reference evidence="8 9" key="1">
    <citation type="submission" date="2019-02" db="EMBL/GenBank/DDBJ databases">
        <title>Prokaryotic population dynamics and viral predation in marine succession experiment using metagenomics: the confinement effect.</title>
        <authorList>
            <person name="Haro-Moreno J.M."/>
            <person name="Rodriguez-Valera F."/>
            <person name="Lopez-Perez M."/>
        </authorList>
    </citation>
    <scope>NUCLEOTIDE SEQUENCE [LARGE SCALE GENOMIC DNA]</scope>
    <source>
        <strain evidence="8">MED-G159</strain>
    </source>
</reference>
<evidence type="ECO:0000256" key="5">
    <source>
        <dbReference type="HAMAP-Rule" id="MF_02033"/>
    </source>
</evidence>
<accession>A0A520N1L3</accession>
<evidence type="ECO:0000256" key="6">
    <source>
        <dbReference type="PIRNR" id="PIRNR003101"/>
    </source>
</evidence>
<evidence type="ECO:0000313" key="8">
    <source>
        <dbReference type="EMBL" id="RZO27325.1"/>
    </source>
</evidence>
<dbReference type="HAMAP" id="MF_02033">
    <property type="entry name" value="FtsA"/>
    <property type="match status" value="1"/>
</dbReference>
<evidence type="ECO:0000313" key="9">
    <source>
        <dbReference type="Proteomes" id="UP000315825"/>
    </source>
</evidence>
<comment type="subunit">
    <text evidence="5">Self-interacts. Interacts with FtsZ.</text>
</comment>
<dbReference type="Proteomes" id="UP000315825">
    <property type="component" value="Unassembled WGS sequence"/>
</dbReference>
<evidence type="ECO:0000256" key="3">
    <source>
        <dbReference type="ARBA" id="ARBA00023136"/>
    </source>
</evidence>
<proteinExistence type="inferred from homology"/>
<comment type="function">
    <text evidence="5 6">Cell division protein that is involved in the assembly of the Z ring. May serve as a membrane anchor for the Z ring.</text>
</comment>
<comment type="subcellular location">
    <subcellularLocation>
        <location evidence="5">Cell membrane</location>
        <topology evidence="5">Peripheral membrane protein</topology>
        <orientation evidence="5">Cytoplasmic side</orientation>
    </subcellularLocation>
    <text evidence="5">Localizes to the Z ring in an FtsZ-dependent manner. Targeted to the membrane through a conserved C-terminal amphipathic helix.</text>
</comment>
<protein>
    <recommendedName>
        <fullName evidence="5 6">Cell division protein FtsA</fullName>
    </recommendedName>
</protein>
<dbReference type="PIRSF" id="PIRSF003101">
    <property type="entry name" value="FtsA"/>
    <property type="match status" value="1"/>
</dbReference>
<dbReference type="NCBIfam" id="TIGR01174">
    <property type="entry name" value="ftsA"/>
    <property type="match status" value="1"/>
</dbReference>
<sequence length="399" mass="43821">MICNIDFGTSKITTTLASGEIDNLEILDFSSVSTSGLKKGSIINIIDTSKAIEQSVNDLRTRNNIKIKDVFVSFSGESISSTNSMGVSTIRDKQVSYRDMQSAWNTSISMSVPKDKELIDVITSQFIIDGQSGIIDPRGMSGGRLEVSTHLIYCSINAVNNLKLCVERINKLKIKKFFYNQLGSAESILSNNQKELGVCLIDLGAGTTDITVYKKGTIIFSKVLPYAGDFITESVALSLKIPSFQAEEIKMKYGSAIADDIQDEVLKLKGLDNHNEIEISKKALCEIIEHNLSIIIRNCMSTIEQNGLQDSVATGFVLSGGTANLENIVKLGEVISQKDFKIGSPEFSNIKNVDNLNKPQFAASVGMAKYCAEVDDKEFTFNRSKGIIGRTLEWLRSEM</sequence>
<organism evidence="8 9">
    <name type="scientific">SAR86 cluster bacterium</name>
    <dbReference type="NCBI Taxonomy" id="2030880"/>
    <lineage>
        <taxon>Bacteria</taxon>
        <taxon>Pseudomonadati</taxon>
        <taxon>Pseudomonadota</taxon>
        <taxon>Gammaproteobacteria</taxon>
        <taxon>SAR86 cluster</taxon>
    </lineage>
</organism>
<evidence type="ECO:0000259" key="7">
    <source>
        <dbReference type="SMART" id="SM00842"/>
    </source>
</evidence>
<dbReference type="PANTHER" id="PTHR32432">
    <property type="entry name" value="CELL DIVISION PROTEIN FTSA-RELATED"/>
    <property type="match status" value="1"/>
</dbReference>
<dbReference type="GO" id="GO:0009898">
    <property type="term" value="C:cytoplasmic side of plasma membrane"/>
    <property type="evidence" value="ECO:0007669"/>
    <property type="project" value="UniProtKB-UniRule"/>
</dbReference>
<dbReference type="SUPFAM" id="SSF53067">
    <property type="entry name" value="Actin-like ATPase domain"/>
    <property type="match status" value="2"/>
</dbReference>
<dbReference type="EMBL" id="SHBE01000001">
    <property type="protein sequence ID" value="RZO27325.1"/>
    <property type="molecule type" value="Genomic_DNA"/>
</dbReference>
<evidence type="ECO:0000256" key="1">
    <source>
        <dbReference type="ARBA" id="ARBA00022475"/>
    </source>
</evidence>
<dbReference type="GO" id="GO:0043093">
    <property type="term" value="P:FtsZ-dependent cytokinesis"/>
    <property type="evidence" value="ECO:0007669"/>
    <property type="project" value="UniProtKB-UniRule"/>
</dbReference>
<dbReference type="SMART" id="SM00842">
    <property type="entry name" value="FtsA"/>
    <property type="match status" value="1"/>
</dbReference>
<dbReference type="CDD" id="cd24048">
    <property type="entry name" value="ASKHA_NBD_FtsA"/>
    <property type="match status" value="1"/>
</dbReference>
<dbReference type="GO" id="GO:0032153">
    <property type="term" value="C:cell division site"/>
    <property type="evidence" value="ECO:0007669"/>
    <property type="project" value="UniProtKB-UniRule"/>
</dbReference>
<keyword evidence="3 5" id="KW-0472">Membrane</keyword>
<dbReference type="InterPro" id="IPR020823">
    <property type="entry name" value="Cell_div_FtsA"/>
</dbReference>
<dbReference type="InterPro" id="IPR003494">
    <property type="entry name" value="SHS2_FtsA"/>
</dbReference>
<comment type="caution">
    <text evidence="8">The sequence shown here is derived from an EMBL/GenBank/DDBJ whole genome shotgun (WGS) entry which is preliminary data.</text>
</comment>
<name>A0A520N1L3_9GAMM</name>
<keyword evidence="1 5" id="KW-1003">Cell membrane</keyword>
<evidence type="ECO:0000256" key="4">
    <source>
        <dbReference type="ARBA" id="ARBA00023306"/>
    </source>
</evidence>
<dbReference type="PANTHER" id="PTHR32432:SF4">
    <property type="entry name" value="CELL DIVISION PROTEIN FTSA"/>
    <property type="match status" value="1"/>
</dbReference>
<dbReference type="Gene3D" id="3.30.420.40">
    <property type="match status" value="2"/>
</dbReference>
<dbReference type="InterPro" id="IPR043129">
    <property type="entry name" value="ATPase_NBD"/>
</dbReference>
<evidence type="ECO:0000256" key="2">
    <source>
        <dbReference type="ARBA" id="ARBA00022618"/>
    </source>
</evidence>
<feature type="domain" description="SHS2" evidence="7">
    <location>
        <begin position="2"/>
        <end position="188"/>
    </location>
</feature>
<keyword evidence="2 5" id="KW-0132">Cell division</keyword>
<dbReference type="Pfam" id="PF14450">
    <property type="entry name" value="FtsA"/>
    <property type="match status" value="1"/>
</dbReference>